<organism evidence="2 3">
    <name type="scientific">Eragrostis curvula</name>
    <name type="common">weeping love grass</name>
    <dbReference type="NCBI Taxonomy" id="38414"/>
    <lineage>
        <taxon>Eukaryota</taxon>
        <taxon>Viridiplantae</taxon>
        <taxon>Streptophyta</taxon>
        <taxon>Embryophyta</taxon>
        <taxon>Tracheophyta</taxon>
        <taxon>Spermatophyta</taxon>
        <taxon>Magnoliopsida</taxon>
        <taxon>Liliopsida</taxon>
        <taxon>Poales</taxon>
        <taxon>Poaceae</taxon>
        <taxon>PACMAD clade</taxon>
        <taxon>Chloridoideae</taxon>
        <taxon>Eragrostideae</taxon>
        <taxon>Eragrostidinae</taxon>
        <taxon>Eragrostis</taxon>
    </lineage>
</organism>
<keyword evidence="3" id="KW-1185">Reference proteome</keyword>
<evidence type="ECO:0000256" key="1">
    <source>
        <dbReference type="SAM" id="SignalP"/>
    </source>
</evidence>
<sequence>MKRALPLCALILIVAVLFVASLVDVTEARRGGGGIRGGRSGTYVGGAGGARGSHSGGPRGLSGGTWTACLGSSLLAAAAMLL</sequence>
<feature type="non-terminal residue" evidence="2">
    <location>
        <position position="1"/>
    </location>
</feature>
<protein>
    <recommendedName>
        <fullName evidence="4">Glycine-rich protein</fullName>
    </recommendedName>
</protein>
<evidence type="ECO:0000313" key="2">
    <source>
        <dbReference type="EMBL" id="TVU34827.1"/>
    </source>
</evidence>
<accession>A0A5J9VH42</accession>
<dbReference type="EMBL" id="RWGY01000009">
    <property type="protein sequence ID" value="TVU34827.1"/>
    <property type="molecule type" value="Genomic_DNA"/>
</dbReference>
<dbReference type="Proteomes" id="UP000324897">
    <property type="component" value="Unassembled WGS sequence"/>
</dbReference>
<evidence type="ECO:0008006" key="4">
    <source>
        <dbReference type="Google" id="ProtNLM"/>
    </source>
</evidence>
<evidence type="ECO:0000313" key="3">
    <source>
        <dbReference type="Proteomes" id="UP000324897"/>
    </source>
</evidence>
<keyword evidence="1" id="KW-0732">Signal</keyword>
<proteinExistence type="predicted"/>
<dbReference type="AlphaFoldDB" id="A0A5J9VH42"/>
<feature type="signal peptide" evidence="1">
    <location>
        <begin position="1"/>
        <end position="28"/>
    </location>
</feature>
<reference evidence="2 3" key="1">
    <citation type="journal article" date="2019" name="Sci. Rep.">
        <title>A high-quality genome of Eragrostis curvula grass provides insights into Poaceae evolution and supports new strategies to enhance forage quality.</title>
        <authorList>
            <person name="Carballo J."/>
            <person name="Santos B.A.C.M."/>
            <person name="Zappacosta D."/>
            <person name="Garbus I."/>
            <person name="Selva J.P."/>
            <person name="Gallo C.A."/>
            <person name="Diaz A."/>
            <person name="Albertini E."/>
            <person name="Caccamo M."/>
            <person name="Echenique V."/>
        </authorList>
    </citation>
    <scope>NUCLEOTIDE SEQUENCE [LARGE SCALE GENOMIC DNA]</scope>
    <source>
        <strain evidence="3">cv. Victoria</strain>
        <tissue evidence="2">Leaf</tissue>
    </source>
</reference>
<dbReference type="Gramene" id="TVU34827">
    <property type="protein sequence ID" value="TVU34827"/>
    <property type="gene ID" value="EJB05_16680"/>
</dbReference>
<comment type="caution">
    <text evidence="2">The sequence shown here is derived from an EMBL/GenBank/DDBJ whole genome shotgun (WGS) entry which is preliminary data.</text>
</comment>
<feature type="chain" id="PRO_5023935057" description="Glycine-rich protein" evidence="1">
    <location>
        <begin position="29"/>
        <end position="82"/>
    </location>
</feature>
<name>A0A5J9VH42_9POAL</name>
<gene>
    <name evidence="2" type="ORF">EJB05_16680</name>
</gene>